<sequence length="104" mass="11349">MLIQPGLTSPFNNSQILLVVEFTFVYGQKNGYLPPLVNTRSPHIPRGTIPPTILTVKVSKTPSSTRTSTITGTFTNELKANYDIVSCAGCYHPHVKTSKTSNVN</sequence>
<protein>
    <submittedName>
        <fullName evidence="1">Uncharacterized protein</fullName>
    </submittedName>
</protein>
<organism evidence="1 2">
    <name type="scientific">Hypothenemus hampei</name>
    <name type="common">Coffee berry borer</name>
    <dbReference type="NCBI Taxonomy" id="57062"/>
    <lineage>
        <taxon>Eukaryota</taxon>
        <taxon>Metazoa</taxon>
        <taxon>Ecdysozoa</taxon>
        <taxon>Arthropoda</taxon>
        <taxon>Hexapoda</taxon>
        <taxon>Insecta</taxon>
        <taxon>Pterygota</taxon>
        <taxon>Neoptera</taxon>
        <taxon>Endopterygota</taxon>
        <taxon>Coleoptera</taxon>
        <taxon>Polyphaga</taxon>
        <taxon>Cucujiformia</taxon>
        <taxon>Curculionidae</taxon>
        <taxon>Scolytinae</taxon>
        <taxon>Hypothenemus</taxon>
    </lineage>
</organism>
<reference evidence="1 2" key="1">
    <citation type="submission" date="2024-05" db="EMBL/GenBank/DDBJ databases">
        <title>Genetic variation in Jamaican populations of the coffee berry borer (Hypothenemus hampei).</title>
        <authorList>
            <person name="Errbii M."/>
            <person name="Myrie A."/>
        </authorList>
    </citation>
    <scope>NUCLEOTIDE SEQUENCE [LARGE SCALE GENOMIC DNA]</scope>
    <source>
        <strain evidence="1">JA-Hopewell-2020-01-JO</strain>
        <tissue evidence="1">Whole body</tissue>
    </source>
</reference>
<dbReference type="Proteomes" id="UP001566132">
    <property type="component" value="Unassembled WGS sequence"/>
</dbReference>
<name>A0ABD1F6Y5_HYPHA</name>
<evidence type="ECO:0000313" key="2">
    <source>
        <dbReference type="Proteomes" id="UP001566132"/>
    </source>
</evidence>
<evidence type="ECO:0000313" key="1">
    <source>
        <dbReference type="EMBL" id="KAL1513325.1"/>
    </source>
</evidence>
<comment type="caution">
    <text evidence="1">The sequence shown here is derived from an EMBL/GenBank/DDBJ whole genome shotgun (WGS) entry which is preliminary data.</text>
</comment>
<gene>
    <name evidence="1" type="ORF">ABEB36_002747</name>
</gene>
<accession>A0ABD1F6Y5</accession>
<proteinExistence type="predicted"/>
<dbReference type="EMBL" id="JBDJPC010000002">
    <property type="protein sequence ID" value="KAL1513325.1"/>
    <property type="molecule type" value="Genomic_DNA"/>
</dbReference>
<keyword evidence="2" id="KW-1185">Reference proteome</keyword>
<dbReference type="AlphaFoldDB" id="A0ABD1F6Y5"/>